<dbReference type="InterPro" id="IPR005181">
    <property type="entry name" value="SASA"/>
</dbReference>
<organism evidence="3 4">
    <name type="scientific">Dioscorea zingiberensis</name>
    <dbReference type="NCBI Taxonomy" id="325984"/>
    <lineage>
        <taxon>Eukaryota</taxon>
        <taxon>Viridiplantae</taxon>
        <taxon>Streptophyta</taxon>
        <taxon>Embryophyta</taxon>
        <taxon>Tracheophyta</taxon>
        <taxon>Spermatophyta</taxon>
        <taxon>Magnoliopsida</taxon>
        <taxon>Liliopsida</taxon>
        <taxon>Dioscoreales</taxon>
        <taxon>Dioscoreaceae</taxon>
        <taxon>Dioscorea</taxon>
    </lineage>
</organism>
<keyword evidence="1" id="KW-0378">Hydrolase</keyword>
<keyword evidence="4" id="KW-1185">Reference proteome</keyword>
<dbReference type="PANTHER" id="PTHR31988:SF19">
    <property type="entry name" value="9-O-ACETYL-N-ACETYLNEURAMINIC ACID DEACETYLASE-RELATED"/>
    <property type="match status" value="1"/>
</dbReference>
<dbReference type="Gene3D" id="3.40.50.1110">
    <property type="entry name" value="SGNH hydrolase"/>
    <property type="match status" value="1"/>
</dbReference>
<dbReference type="InterPro" id="IPR052940">
    <property type="entry name" value="Carb_Esterase_6"/>
</dbReference>
<evidence type="ECO:0000313" key="4">
    <source>
        <dbReference type="Proteomes" id="UP001085076"/>
    </source>
</evidence>
<comment type="caution">
    <text evidence="3">The sequence shown here is derived from an EMBL/GenBank/DDBJ whole genome shotgun (WGS) entry which is preliminary data.</text>
</comment>
<dbReference type="SUPFAM" id="SSF52266">
    <property type="entry name" value="SGNH hydrolase"/>
    <property type="match status" value="1"/>
</dbReference>
<reference evidence="3" key="2">
    <citation type="journal article" date="2022" name="Hortic Res">
        <title>The genome of Dioscorea zingiberensis sheds light on the biosynthesis, origin and evolution of the medicinally important diosgenin saponins.</title>
        <authorList>
            <person name="Li Y."/>
            <person name="Tan C."/>
            <person name="Li Z."/>
            <person name="Guo J."/>
            <person name="Li S."/>
            <person name="Chen X."/>
            <person name="Wang C."/>
            <person name="Dai X."/>
            <person name="Yang H."/>
            <person name="Song W."/>
            <person name="Hou L."/>
            <person name="Xu J."/>
            <person name="Tong Z."/>
            <person name="Xu A."/>
            <person name="Yuan X."/>
            <person name="Wang W."/>
            <person name="Yang Q."/>
            <person name="Chen L."/>
            <person name="Sun Z."/>
            <person name="Wang K."/>
            <person name="Pan B."/>
            <person name="Chen J."/>
            <person name="Bao Y."/>
            <person name="Liu F."/>
            <person name="Qi X."/>
            <person name="Gang D.R."/>
            <person name="Wen J."/>
            <person name="Li J."/>
        </authorList>
    </citation>
    <scope>NUCLEOTIDE SEQUENCE</scope>
    <source>
        <strain evidence="3">Dzin_1.0</strain>
    </source>
</reference>
<dbReference type="OrthoDB" id="42638at2759"/>
<accession>A0A9D5D9W1</accession>
<evidence type="ECO:0000313" key="3">
    <source>
        <dbReference type="EMBL" id="KAJ0986755.1"/>
    </source>
</evidence>
<dbReference type="AlphaFoldDB" id="A0A9D5D9W1"/>
<dbReference type="PANTHER" id="PTHR31988">
    <property type="entry name" value="ESTERASE, PUTATIVE (DUF303)-RELATED"/>
    <property type="match status" value="1"/>
</dbReference>
<name>A0A9D5D9W1_9LILI</name>
<dbReference type="Pfam" id="PF03629">
    <property type="entry name" value="SASA"/>
    <property type="match status" value="1"/>
</dbReference>
<protein>
    <recommendedName>
        <fullName evidence="2">Sialate O-acetylesterase domain-containing protein</fullName>
    </recommendedName>
</protein>
<sequence>MENKNQKMENNPRMSKWLFILSGQSNMAGRGGVHHRHWNAVVPQECQPCSSILRFSAVSSWEEACDPLHFDIDVTKTCGVGPGMPFATALLPRLPPGSTIGLVPCAVGGTAIREWERGSKLYNDMVRRAKEVTGDGEIKAVLWYQGESDTTSDQSARSYRHNLERFIGDVRDDLQLPSLPFIQVALASGDKKHIEQVREAQLELDLPNVVCVDAKGLPLNEDHLHLNTEAQVKLGNMLAEAYIKHFLLPDA</sequence>
<gene>
    <name evidence="3" type="ORF">J5N97_005111</name>
</gene>
<reference evidence="3" key="1">
    <citation type="submission" date="2021-03" db="EMBL/GenBank/DDBJ databases">
        <authorList>
            <person name="Li Z."/>
            <person name="Yang C."/>
        </authorList>
    </citation>
    <scope>NUCLEOTIDE SEQUENCE</scope>
    <source>
        <strain evidence="3">Dzin_1.0</strain>
        <tissue evidence="3">Leaf</tissue>
    </source>
</reference>
<proteinExistence type="predicted"/>
<dbReference type="GO" id="GO:0016787">
    <property type="term" value="F:hydrolase activity"/>
    <property type="evidence" value="ECO:0007669"/>
    <property type="project" value="UniProtKB-KW"/>
</dbReference>
<dbReference type="InterPro" id="IPR036514">
    <property type="entry name" value="SGNH_hydro_sf"/>
</dbReference>
<evidence type="ECO:0000259" key="2">
    <source>
        <dbReference type="Pfam" id="PF03629"/>
    </source>
</evidence>
<evidence type="ECO:0000256" key="1">
    <source>
        <dbReference type="ARBA" id="ARBA00022801"/>
    </source>
</evidence>
<feature type="domain" description="Sialate O-acetylesterase" evidence="2">
    <location>
        <begin position="16"/>
        <end position="244"/>
    </location>
</feature>
<dbReference type="EMBL" id="JAGGNH010000001">
    <property type="protein sequence ID" value="KAJ0986755.1"/>
    <property type="molecule type" value="Genomic_DNA"/>
</dbReference>
<dbReference type="Proteomes" id="UP001085076">
    <property type="component" value="Miscellaneous, Linkage group lg01"/>
</dbReference>